<protein>
    <submittedName>
        <fullName evidence="2">Uncharacterized protein</fullName>
    </submittedName>
</protein>
<organism evidence="2 3">
    <name type="scientific">Rhizophagus clarus</name>
    <dbReference type="NCBI Taxonomy" id="94130"/>
    <lineage>
        <taxon>Eukaryota</taxon>
        <taxon>Fungi</taxon>
        <taxon>Fungi incertae sedis</taxon>
        <taxon>Mucoromycota</taxon>
        <taxon>Glomeromycotina</taxon>
        <taxon>Glomeromycetes</taxon>
        <taxon>Glomerales</taxon>
        <taxon>Glomeraceae</taxon>
        <taxon>Rhizophagus</taxon>
    </lineage>
</organism>
<name>A0A2Z6RMH7_9GLOM</name>
<comment type="caution">
    <text evidence="2">The sequence shown here is derived from an EMBL/GenBank/DDBJ whole genome shotgun (WGS) entry which is preliminary data.</text>
</comment>
<reference evidence="2 3" key="1">
    <citation type="submission" date="2017-11" db="EMBL/GenBank/DDBJ databases">
        <title>The genome of Rhizophagus clarus HR1 reveals common genetic basis of auxotrophy among arbuscular mycorrhizal fungi.</title>
        <authorList>
            <person name="Kobayashi Y."/>
        </authorList>
    </citation>
    <scope>NUCLEOTIDE SEQUENCE [LARGE SCALE GENOMIC DNA]</scope>
    <source>
        <strain evidence="2 3">HR1</strain>
    </source>
</reference>
<evidence type="ECO:0000256" key="1">
    <source>
        <dbReference type="SAM" id="MobiDB-lite"/>
    </source>
</evidence>
<gene>
    <name evidence="2" type="ORF">RclHR1_04460003</name>
</gene>
<feature type="region of interest" description="Disordered" evidence="1">
    <location>
        <begin position="75"/>
        <end position="154"/>
    </location>
</feature>
<dbReference type="Proteomes" id="UP000247702">
    <property type="component" value="Unassembled WGS sequence"/>
</dbReference>
<evidence type="ECO:0000313" key="3">
    <source>
        <dbReference type="Proteomes" id="UP000247702"/>
    </source>
</evidence>
<proteinExistence type="predicted"/>
<dbReference type="AlphaFoldDB" id="A0A2Z6RMH7"/>
<sequence>MFEYDEPIYWQNFEKFNAQFWALRLSLFRLLGYQSINLKEFLGGVKLSRGFPAGKIILPKNLKICGLRRRYPAMGNDYDGTKDDNEMDADDDEMDTDDDETNTDDDETNTDDDETNTDDDETNTDDDETNTDDDETNTDDDEMDTEDDNKDDKMDYQTKVFDRYYVKLDYPNPEDNHIIYINASGTSYHAFEFLKYCEQHSNEAEIAMDRLCVALQMKKRDANNPINQREFDDEHDKVTKAMEYTKEKNWVLLFLTNAKAKSLSIKNKKNSALVTEKEFRNFYGYTYADRA</sequence>
<dbReference type="EMBL" id="BEXD01003811">
    <property type="protein sequence ID" value="GBC02113.1"/>
    <property type="molecule type" value="Genomic_DNA"/>
</dbReference>
<feature type="compositionally biased region" description="Acidic residues" evidence="1">
    <location>
        <begin position="85"/>
        <end position="149"/>
    </location>
</feature>
<evidence type="ECO:0000313" key="2">
    <source>
        <dbReference type="EMBL" id="GBC02113.1"/>
    </source>
</evidence>
<keyword evidence="3" id="KW-1185">Reference proteome</keyword>
<accession>A0A2Z6RMH7</accession>